<evidence type="ECO:0000313" key="8">
    <source>
        <dbReference type="Proteomes" id="UP000253490"/>
    </source>
</evidence>
<dbReference type="PROSITE" id="PS00409">
    <property type="entry name" value="PROKAR_NTER_METHYL"/>
    <property type="match status" value="1"/>
</dbReference>
<organism evidence="7 8">
    <name type="scientific">Alkalibaculum bacchi</name>
    <dbReference type="NCBI Taxonomy" id="645887"/>
    <lineage>
        <taxon>Bacteria</taxon>
        <taxon>Bacillati</taxon>
        <taxon>Bacillota</taxon>
        <taxon>Clostridia</taxon>
        <taxon>Eubacteriales</taxon>
        <taxon>Eubacteriaceae</taxon>
        <taxon>Alkalibaculum</taxon>
    </lineage>
</organism>
<dbReference type="GO" id="GO:0016020">
    <property type="term" value="C:membrane"/>
    <property type="evidence" value="ECO:0007669"/>
    <property type="project" value="UniProtKB-SubCell"/>
</dbReference>
<evidence type="ECO:0000256" key="5">
    <source>
        <dbReference type="ARBA" id="ARBA00023136"/>
    </source>
</evidence>
<dbReference type="InterPro" id="IPR045584">
    <property type="entry name" value="Pilin-like"/>
</dbReference>
<comment type="subcellular location">
    <subcellularLocation>
        <location evidence="1">Membrane</location>
        <topology evidence="1">Single-pass membrane protein</topology>
    </subcellularLocation>
</comment>
<dbReference type="GO" id="GO:0015627">
    <property type="term" value="C:type II protein secretion system complex"/>
    <property type="evidence" value="ECO:0007669"/>
    <property type="project" value="InterPro"/>
</dbReference>
<dbReference type="InterPro" id="IPR012902">
    <property type="entry name" value="N_methyl_site"/>
</dbReference>
<proteinExistence type="predicted"/>
<keyword evidence="3 6" id="KW-0812">Transmembrane</keyword>
<dbReference type="PANTHER" id="PTHR30093">
    <property type="entry name" value="GENERAL SECRETION PATHWAY PROTEIN G"/>
    <property type="match status" value="1"/>
</dbReference>
<keyword evidence="8" id="KW-1185">Reference proteome</keyword>
<dbReference type="AlphaFoldDB" id="A0A366ICU5"/>
<accession>A0A366ICU5</accession>
<dbReference type="PRINTS" id="PR00813">
    <property type="entry name" value="BCTERIALGSPG"/>
</dbReference>
<feature type="transmembrane region" description="Helical" evidence="6">
    <location>
        <begin position="21"/>
        <end position="40"/>
    </location>
</feature>
<sequence length="127" mass="13666">MVLSMQKILKKSESGFTLVELIVVIAILGLLAVIAVPRVVGAIEDAKYTATEANVRTLNGAVALYLAEDGKGVDTLGDSKTEAYNALHGEKLVTLEEKDLENITYENGVFRNNLTDPNETTEQPSDG</sequence>
<evidence type="ECO:0000256" key="4">
    <source>
        <dbReference type="ARBA" id="ARBA00022989"/>
    </source>
</evidence>
<evidence type="ECO:0000313" key="7">
    <source>
        <dbReference type="EMBL" id="RBP68381.1"/>
    </source>
</evidence>
<evidence type="ECO:0000256" key="3">
    <source>
        <dbReference type="ARBA" id="ARBA00022692"/>
    </source>
</evidence>
<gene>
    <name evidence="7" type="ORF">DES36_103143</name>
</gene>
<name>A0A366ICU5_9FIRM</name>
<keyword evidence="5 6" id="KW-0472">Membrane</keyword>
<comment type="caution">
    <text evidence="7">The sequence shown here is derived from an EMBL/GenBank/DDBJ whole genome shotgun (WGS) entry which is preliminary data.</text>
</comment>
<keyword evidence="4 6" id="KW-1133">Transmembrane helix</keyword>
<reference evidence="7 8" key="1">
    <citation type="submission" date="2018-06" db="EMBL/GenBank/DDBJ databases">
        <title>Genomic Encyclopedia of Type Strains, Phase IV (KMG-IV): sequencing the most valuable type-strain genomes for metagenomic binning, comparative biology and taxonomic classification.</title>
        <authorList>
            <person name="Goeker M."/>
        </authorList>
    </citation>
    <scope>NUCLEOTIDE SEQUENCE [LARGE SCALE GENOMIC DNA]</scope>
    <source>
        <strain evidence="7 8">DSM 22112</strain>
    </source>
</reference>
<dbReference type="Gene3D" id="3.30.700.10">
    <property type="entry name" value="Glycoprotein, Type 4 Pilin"/>
    <property type="match status" value="1"/>
</dbReference>
<dbReference type="SUPFAM" id="SSF54523">
    <property type="entry name" value="Pili subunits"/>
    <property type="match status" value="1"/>
</dbReference>
<dbReference type="EMBL" id="QNRX01000003">
    <property type="protein sequence ID" value="RBP68381.1"/>
    <property type="molecule type" value="Genomic_DNA"/>
</dbReference>
<dbReference type="GO" id="GO:0015628">
    <property type="term" value="P:protein secretion by the type II secretion system"/>
    <property type="evidence" value="ECO:0007669"/>
    <property type="project" value="InterPro"/>
</dbReference>
<dbReference type="RefSeq" id="WP_242981685.1">
    <property type="nucleotide sequence ID" value="NZ_QNRX01000003.1"/>
</dbReference>
<keyword evidence="2" id="KW-0488">Methylation</keyword>
<dbReference type="Proteomes" id="UP000253490">
    <property type="component" value="Unassembled WGS sequence"/>
</dbReference>
<dbReference type="NCBIfam" id="TIGR02532">
    <property type="entry name" value="IV_pilin_GFxxxE"/>
    <property type="match status" value="1"/>
</dbReference>
<dbReference type="Pfam" id="PF07963">
    <property type="entry name" value="N_methyl"/>
    <property type="match status" value="1"/>
</dbReference>
<dbReference type="PANTHER" id="PTHR30093:SF44">
    <property type="entry name" value="TYPE II SECRETION SYSTEM CORE PROTEIN G"/>
    <property type="match status" value="1"/>
</dbReference>
<evidence type="ECO:0000256" key="2">
    <source>
        <dbReference type="ARBA" id="ARBA00022481"/>
    </source>
</evidence>
<dbReference type="InterPro" id="IPR000983">
    <property type="entry name" value="Bac_GSPG_pilin"/>
</dbReference>
<protein>
    <submittedName>
        <fullName evidence="7">Prepilin-type N-terminal cleavage/methylation domain-containing protein</fullName>
    </submittedName>
</protein>
<evidence type="ECO:0000256" key="6">
    <source>
        <dbReference type="SAM" id="Phobius"/>
    </source>
</evidence>
<evidence type="ECO:0000256" key="1">
    <source>
        <dbReference type="ARBA" id="ARBA00004167"/>
    </source>
</evidence>